<evidence type="ECO:0000313" key="2">
    <source>
        <dbReference type="Proteomes" id="UP000018144"/>
    </source>
</evidence>
<protein>
    <submittedName>
        <fullName evidence="1">Uncharacterized protein</fullName>
    </submittedName>
</protein>
<accession>U4KWL7</accession>
<dbReference type="Proteomes" id="UP000018144">
    <property type="component" value="Unassembled WGS sequence"/>
</dbReference>
<name>U4KWL7_PYROM</name>
<evidence type="ECO:0000313" key="1">
    <source>
        <dbReference type="EMBL" id="CCX05571.1"/>
    </source>
</evidence>
<reference evidence="1 2" key="1">
    <citation type="journal article" date="2013" name="PLoS Genet.">
        <title>The genome and development-dependent transcriptomes of Pyronema confluens: a window into fungal evolution.</title>
        <authorList>
            <person name="Traeger S."/>
            <person name="Altegoer F."/>
            <person name="Freitag M."/>
            <person name="Gabaldon T."/>
            <person name="Kempken F."/>
            <person name="Kumar A."/>
            <person name="Marcet-Houben M."/>
            <person name="Poggeler S."/>
            <person name="Stajich J.E."/>
            <person name="Nowrousian M."/>
        </authorList>
    </citation>
    <scope>NUCLEOTIDE SEQUENCE [LARGE SCALE GENOMIC DNA]</scope>
    <source>
        <strain evidence="2">CBS 100304</strain>
        <tissue evidence="1">Vegetative mycelium</tissue>
    </source>
</reference>
<proteinExistence type="predicted"/>
<organism evidence="1 2">
    <name type="scientific">Pyronema omphalodes (strain CBS 100304)</name>
    <name type="common">Pyronema confluens</name>
    <dbReference type="NCBI Taxonomy" id="1076935"/>
    <lineage>
        <taxon>Eukaryota</taxon>
        <taxon>Fungi</taxon>
        <taxon>Dikarya</taxon>
        <taxon>Ascomycota</taxon>
        <taxon>Pezizomycotina</taxon>
        <taxon>Pezizomycetes</taxon>
        <taxon>Pezizales</taxon>
        <taxon>Pyronemataceae</taxon>
        <taxon>Pyronema</taxon>
    </lineage>
</organism>
<sequence>MFLQKLFTLPTGRRIRRFHKHKRALRSICEDIVTTRTRLGELTLEAIIPLGLDTLDVAEGESDADHDLTMAAIDLRRRYLDEMENKIEEIYENYEPGGREWNKLRKIELQTGACGFEFMIEGEEKGSQVCVVY</sequence>
<dbReference type="OrthoDB" id="10403312at2759"/>
<dbReference type="AlphaFoldDB" id="U4KWL7"/>
<keyword evidence="2" id="KW-1185">Reference proteome</keyword>
<dbReference type="EMBL" id="HF935261">
    <property type="protein sequence ID" value="CCX05571.1"/>
    <property type="molecule type" value="Genomic_DNA"/>
</dbReference>
<gene>
    <name evidence="1" type="ORF">PCON_05158</name>
</gene>